<dbReference type="GO" id="GO:0005886">
    <property type="term" value="C:plasma membrane"/>
    <property type="evidence" value="ECO:0007669"/>
    <property type="project" value="UniProtKB-SubCell"/>
</dbReference>
<protein>
    <submittedName>
        <fullName evidence="11">Type VII secretion protein EccB</fullName>
    </submittedName>
</protein>
<keyword evidence="7" id="KW-0067">ATP-binding</keyword>
<dbReference type="NCBIfam" id="TIGR03919">
    <property type="entry name" value="T7SS_EccB"/>
    <property type="match status" value="1"/>
</dbReference>
<dbReference type="STRING" id="1912961.BU204_10465"/>
<keyword evidence="3" id="KW-1003">Cell membrane</keyword>
<dbReference type="EMBL" id="MSIE01000015">
    <property type="protein sequence ID" value="OLF17631.1"/>
    <property type="molecule type" value="Genomic_DNA"/>
</dbReference>
<dbReference type="AlphaFoldDB" id="A0A1Q8CTD5"/>
<dbReference type="InterPro" id="IPR044857">
    <property type="entry name" value="T7SS_EccB_R1"/>
</dbReference>
<dbReference type="InterPro" id="IPR042485">
    <property type="entry name" value="T7SS_EccB_R3"/>
</dbReference>
<dbReference type="Gene3D" id="2.40.50.910">
    <property type="entry name" value="Type VII secretion system EccB, repeat 3 domain"/>
    <property type="match status" value="1"/>
</dbReference>
<dbReference type="Pfam" id="PF05108">
    <property type="entry name" value="T7SS_ESX1_EccB"/>
    <property type="match status" value="1"/>
</dbReference>
<dbReference type="Gene3D" id="3.30.2390.20">
    <property type="entry name" value="Type VII secretion system EccB, repeat 1 domain"/>
    <property type="match status" value="1"/>
</dbReference>
<feature type="transmembrane region" description="Helical" evidence="10">
    <location>
        <begin position="41"/>
        <end position="62"/>
    </location>
</feature>
<keyword evidence="8 10" id="KW-1133">Transmembrane helix</keyword>
<comment type="caution">
    <text evidence="11">The sequence shown here is derived from an EMBL/GenBank/DDBJ whole genome shotgun (WGS) entry which is preliminary data.</text>
</comment>
<accession>A0A1Q8CTD5</accession>
<evidence type="ECO:0000256" key="3">
    <source>
        <dbReference type="ARBA" id="ARBA00022475"/>
    </source>
</evidence>
<dbReference type="OrthoDB" id="3847604at2"/>
<organism evidence="11 12">
    <name type="scientific">Actinophytocola xanthii</name>
    <dbReference type="NCBI Taxonomy" id="1912961"/>
    <lineage>
        <taxon>Bacteria</taxon>
        <taxon>Bacillati</taxon>
        <taxon>Actinomycetota</taxon>
        <taxon>Actinomycetes</taxon>
        <taxon>Pseudonocardiales</taxon>
        <taxon>Pseudonocardiaceae</taxon>
    </lineage>
</organism>
<dbReference type="GO" id="GO:0005524">
    <property type="term" value="F:ATP binding"/>
    <property type="evidence" value="ECO:0007669"/>
    <property type="project" value="UniProtKB-KW"/>
</dbReference>
<dbReference type="GO" id="GO:0016787">
    <property type="term" value="F:hydrolase activity"/>
    <property type="evidence" value="ECO:0007669"/>
    <property type="project" value="UniProtKB-KW"/>
</dbReference>
<dbReference type="PANTHER" id="PTHR40765:SF2">
    <property type="entry name" value="ESX-2 SECRETION SYSTEM ATPASE ECCB2"/>
    <property type="match status" value="1"/>
</dbReference>
<name>A0A1Q8CTD5_9PSEU</name>
<evidence type="ECO:0000256" key="9">
    <source>
        <dbReference type="ARBA" id="ARBA00023136"/>
    </source>
</evidence>
<evidence type="ECO:0000256" key="1">
    <source>
        <dbReference type="ARBA" id="ARBA00004162"/>
    </source>
</evidence>
<evidence type="ECO:0000256" key="7">
    <source>
        <dbReference type="ARBA" id="ARBA00022840"/>
    </source>
</evidence>
<keyword evidence="12" id="KW-1185">Reference proteome</keyword>
<dbReference type="RefSeq" id="WP_075125423.1">
    <property type="nucleotide sequence ID" value="NZ_MSIE01000015.1"/>
</dbReference>
<evidence type="ECO:0000256" key="6">
    <source>
        <dbReference type="ARBA" id="ARBA00022801"/>
    </source>
</evidence>
<comment type="subcellular location">
    <subcellularLocation>
        <location evidence="1">Cell membrane</location>
        <topology evidence="1">Single-pass membrane protein</topology>
    </subcellularLocation>
</comment>
<keyword evidence="5" id="KW-0547">Nucleotide-binding</keyword>
<evidence type="ECO:0000256" key="10">
    <source>
        <dbReference type="SAM" id="Phobius"/>
    </source>
</evidence>
<keyword evidence="9 10" id="KW-0472">Membrane</keyword>
<evidence type="ECO:0000256" key="8">
    <source>
        <dbReference type="ARBA" id="ARBA00022989"/>
    </source>
</evidence>
<sequence length="446" mass="45333">MYGRREQVEAHSFLVSRIIAAVLRTDPDAPARPLRRTTSGLLGGIGIALLVVAITLIVTLFFGGGSDKWREPGTLIVDEDSGNRYLLVDGRLRPVLNYASARLLVEGEPPVATVSGDDLADTPQGAPIGIPGAPDSVPSANASAQPWTVCSGVPEDGENAAAVGVTVGAAAGVTAFGADEAVLVRVGGQQYLAWQGTRLRLTAEWVPRALGLDPDAAIPVDSAWLNTLPAGPDLGSPPVVHGGPGPAVAGQDTTLGQLVSVPDAVGDKAFVVAESGLMPVSTTVATLLGADPDLDLAPTITLTPAELAAERVLAAPVWQAELPPRPPSAMDTSVRVPCVRWESDRVALVSAEGLAGVAVNGEGLTRDGRVADRVEVVPGAGVIARTRPAPGVPGAGVYLITETGAKFPVADGAAAEALGLSLESAELVPAELLALLPTGPVLEVPA</sequence>
<dbReference type="InterPro" id="IPR007795">
    <property type="entry name" value="T7SS_EccB"/>
</dbReference>
<dbReference type="Proteomes" id="UP000185596">
    <property type="component" value="Unassembled WGS sequence"/>
</dbReference>
<evidence type="ECO:0000256" key="4">
    <source>
        <dbReference type="ARBA" id="ARBA00022692"/>
    </source>
</evidence>
<evidence type="ECO:0000313" key="11">
    <source>
        <dbReference type="EMBL" id="OLF17631.1"/>
    </source>
</evidence>
<keyword evidence="4 10" id="KW-0812">Transmembrane</keyword>
<proteinExistence type="inferred from homology"/>
<gene>
    <name evidence="11" type="ORF">BU204_10465</name>
</gene>
<dbReference type="GO" id="GO:0005576">
    <property type="term" value="C:extracellular region"/>
    <property type="evidence" value="ECO:0007669"/>
    <property type="project" value="TreeGrafter"/>
</dbReference>
<evidence type="ECO:0000313" key="12">
    <source>
        <dbReference type="Proteomes" id="UP000185596"/>
    </source>
</evidence>
<dbReference type="PANTHER" id="PTHR40765">
    <property type="entry name" value="ESX-2 SECRETION SYSTEM ATPASE ECCB2"/>
    <property type="match status" value="1"/>
</dbReference>
<evidence type="ECO:0000256" key="5">
    <source>
        <dbReference type="ARBA" id="ARBA00022741"/>
    </source>
</evidence>
<keyword evidence="6" id="KW-0378">Hydrolase</keyword>
<comment type="similarity">
    <text evidence="2">Belongs to the EccB family.</text>
</comment>
<reference evidence="11 12" key="1">
    <citation type="submission" date="2016-12" db="EMBL/GenBank/DDBJ databases">
        <title>The draft genome sequence of Actinophytocola sp. 11-183.</title>
        <authorList>
            <person name="Wang W."/>
            <person name="Yuan L."/>
        </authorList>
    </citation>
    <scope>NUCLEOTIDE SEQUENCE [LARGE SCALE GENOMIC DNA]</scope>
    <source>
        <strain evidence="11 12">11-183</strain>
    </source>
</reference>
<evidence type="ECO:0000256" key="2">
    <source>
        <dbReference type="ARBA" id="ARBA00008149"/>
    </source>
</evidence>